<dbReference type="RefSeq" id="XP_046053919.1">
    <property type="nucleotide sequence ID" value="XM_046191851.1"/>
</dbReference>
<feature type="signal peptide" evidence="1">
    <location>
        <begin position="1"/>
        <end position="25"/>
    </location>
</feature>
<comment type="caution">
    <text evidence="2">The sequence shown here is derived from an EMBL/GenBank/DDBJ whole genome shotgun (WGS) entry which is preliminary data.</text>
</comment>
<dbReference type="GeneID" id="70221805"/>
<evidence type="ECO:0000256" key="1">
    <source>
        <dbReference type="SAM" id="SignalP"/>
    </source>
</evidence>
<keyword evidence="1" id="KW-0732">Signal</keyword>
<evidence type="ECO:0008006" key="4">
    <source>
        <dbReference type="Google" id="ProtNLM"/>
    </source>
</evidence>
<protein>
    <recommendedName>
        <fullName evidence="4">Secreted protein</fullName>
    </recommendedName>
</protein>
<reference evidence="2" key="1">
    <citation type="journal article" date="2021" name="Nat. Commun.">
        <title>Genetic determinants of endophytism in the Arabidopsis root mycobiome.</title>
        <authorList>
            <person name="Mesny F."/>
            <person name="Miyauchi S."/>
            <person name="Thiergart T."/>
            <person name="Pickel B."/>
            <person name="Atanasova L."/>
            <person name="Karlsson M."/>
            <person name="Huettel B."/>
            <person name="Barry K.W."/>
            <person name="Haridas S."/>
            <person name="Chen C."/>
            <person name="Bauer D."/>
            <person name="Andreopoulos W."/>
            <person name="Pangilinan J."/>
            <person name="LaButti K."/>
            <person name="Riley R."/>
            <person name="Lipzen A."/>
            <person name="Clum A."/>
            <person name="Drula E."/>
            <person name="Henrissat B."/>
            <person name="Kohler A."/>
            <person name="Grigoriev I.V."/>
            <person name="Martin F.M."/>
            <person name="Hacquard S."/>
        </authorList>
    </citation>
    <scope>NUCLEOTIDE SEQUENCE</scope>
    <source>
        <strain evidence="2">MPI-CAGE-AT-0023</strain>
    </source>
</reference>
<keyword evidence="3" id="KW-1185">Reference proteome</keyword>
<feature type="chain" id="PRO_5040329236" description="Secreted protein" evidence="1">
    <location>
        <begin position="26"/>
        <end position="113"/>
    </location>
</feature>
<organism evidence="2 3">
    <name type="scientific">Fusarium redolens</name>
    <dbReference type="NCBI Taxonomy" id="48865"/>
    <lineage>
        <taxon>Eukaryota</taxon>
        <taxon>Fungi</taxon>
        <taxon>Dikarya</taxon>
        <taxon>Ascomycota</taxon>
        <taxon>Pezizomycotina</taxon>
        <taxon>Sordariomycetes</taxon>
        <taxon>Hypocreomycetidae</taxon>
        <taxon>Hypocreales</taxon>
        <taxon>Nectriaceae</taxon>
        <taxon>Fusarium</taxon>
        <taxon>Fusarium redolens species complex</taxon>
    </lineage>
</organism>
<accession>A0A9P9KPS2</accession>
<evidence type="ECO:0000313" key="3">
    <source>
        <dbReference type="Proteomes" id="UP000720189"/>
    </source>
</evidence>
<dbReference type="AlphaFoldDB" id="A0A9P9KPS2"/>
<sequence length="113" mass="12695">MPPQQLMSFCMCWLLLLRSDLLLLGVSQPLGQKENQICQCPCYKVYNSQGLLVLAGGGYMNPCSRIRPGNVPLPRKPDATELNHVSRVIFEPGVTRQTGLNVNQGLFHLRCRR</sequence>
<name>A0A9P9KPS2_FUSRE</name>
<proteinExistence type="predicted"/>
<dbReference type="EMBL" id="JAGMUX010000003">
    <property type="protein sequence ID" value="KAH7265184.1"/>
    <property type="molecule type" value="Genomic_DNA"/>
</dbReference>
<evidence type="ECO:0000313" key="2">
    <source>
        <dbReference type="EMBL" id="KAH7265184.1"/>
    </source>
</evidence>
<gene>
    <name evidence="2" type="ORF">BKA55DRAFT_558122</name>
</gene>
<dbReference type="Proteomes" id="UP000720189">
    <property type="component" value="Unassembled WGS sequence"/>
</dbReference>